<dbReference type="SUPFAM" id="SSF56235">
    <property type="entry name" value="N-terminal nucleophile aminohydrolases (Ntn hydrolases)"/>
    <property type="match status" value="1"/>
</dbReference>
<evidence type="ECO:0000313" key="1">
    <source>
        <dbReference type="EMBL" id="APH72460.1"/>
    </source>
</evidence>
<sequence>MTFTIVGRCARTGHLGVCMATSSPAVGNRCAFVSRDGAVGFQAIAEPRLGAATLRLIEARNSPRAAIDLIGQADDWPEHRQIGIVDADGRAAAFTGSNNMEWAGHRIGPGYVAMGNLLASAKVVEAIETAFRDSEDEILEERLVRAIEAGRDAGGQEEGQLSASILSFGPETFARCDLRVDHSPEPVAELRRIFDWYRPLIPYFLARTADPNQLRHKDWLKRQGIIRDE</sequence>
<dbReference type="STRING" id="1670800.BSQ44_14650"/>
<dbReference type="Proteomes" id="UP000182840">
    <property type="component" value="Chromosome"/>
</dbReference>
<dbReference type="Gene3D" id="3.60.20.10">
    <property type="entry name" value="Glutamine Phosphoribosylpyrophosphate, subunit 1, domain 1"/>
    <property type="match status" value="1"/>
</dbReference>
<name>A0A1L3SSV8_9HYPH</name>
<protein>
    <recommendedName>
        <fullName evidence="3">DUF1028 domain-containing protein</fullName>
    </recommendedName>
</protein>
<organism evidence="1 2">
    <name type="scientific">Aquibium oceanicum</name>
    <dbReference type="NCBI Taxonomy" id="1670800"/>
    <lineage>
        <taxon>Bacteria</taxon>
        <taxon>Pseudomonadati</taxon>
        <taxon>Pseudomonadota</taxon>
        <taxon>Alphaproteobacteria</taxon>
        <taxon>Hyphomicrobiales</taxon>
        <taxon>Phyllobacteriaceae</taxon>
        <taxon>Aquibium</taxon>
    </lineage>
</organism>
<dbReference type="PANTHER" id="PTHR39328:SF1">
    <property type="entry name" value="BLL2871 PROTEIN"/>
    <property type="match status" value="1"/>
</dbReference>
<dbReference type="Pfam" id="PF06267">
    <property type="entry name" value="DUF1028"/>
    <property type="match status" value="1"/>
</dbReference>
<proteinExistence type="predicted"/>
<dbReference type="RefSeq" id="WP_072605445.1">
    <property type="nucleotide sequence ID" value="NZ_CP018171.1"/>
</dbReference>
<dbReference type="InterPro" id="IPR029055">
    <property type="entry name" value="Ntn_hydrolases_N"/>
</dbReference>
<keyword evidence="2" id="KW-1185">Reference proteome</keyword>
<dbReference type="KEGG" id="meso:BSQ44_14650"/>
<accession>A0A1L3SSV8</accession>
<dbReference type="AlphaFoldDB" id="A0A1L3SSV8"/>
<dbReference type="EMBL" id="CP018171">
    <property type="protein sequence ID" value="APH72460.1"/>
    <property type="molecule type" value="Genomic_DNA"/>
</dbReference>
<dbReference type="OrthoDB" id="9790012at2"/>
<evidence type="ECO:0000313" key="2">
    <source>
        <dbReference type="Proteomes" id="UP000182840"/>
    </source>
</evidence>
<gene>
    <name evidence="1" type="ORF">BSQ44_14650</name>
</gene>
<evidence type="ECO:0008006" key="3">
    <source>
        <dbReference type="Google" id="ProtNLM"/>
    </source>
</evidence>
<reference evidence="2" key="1">
    <citation type="submission" date="2016-11" db="EMBL/GenBank/DDBJ databases">
        <title>Mesorhizobium oceanicum sp. nov., isolated from deep seawater in South China Sea.</title>
        <authorList>
            <person name="Fu G.-Y."/>
        </authorList>
    </citation>
    <scope>NUCLEOTIDE SEQUENCE [LARGE SCALE GENOMIC DNA]</scope>
    <source>
        <strain evidence="2">B7</strain>
    </source>
</reference>
<dbReference type="InterPro" id="IPR010430">
    <property type="entry name" value="DUF1028"/>
</dbReference>
<dbReference type="PANTHER" id="PTHR39328">
    <property type="entry name" value="BLL2871 PROTEIN"/>
    <property type="match status" value="1"/>
</dbReference>